<evidence type="ECO:0008006" key="3">
    <source>
        <dbReference type="Google" id="ProtNLM"/>
    </source>
</evidence>
<dbReference type="Gene3D" id="4.10.520.10">
    <property type="entry name" value="IHF-like DNA-binding proteins"/>
    <property type="match status" value="1"/>
</dbReference>
<dbReference type="InterPro" id="IPR020816">
    <property type="entry name" value="Histone-like_DNA-bd_CS"/>
</dbReference>
<dbReference type="PANTHER" id="PTHR33175">
    <property type="entry name" value="DNA-BINDING PROTEIN HU"/>
    <property type="match status" value="1"/>
</dbReference>
<evidence type="ECO:0000313" key="2">
    <source>
        <dbReference type="EMBL" id="SUZ54743.1"/>
    </source>
</evidence>
<name>A0A381NMI5_9ZZZZ</name>
<dbReference type="SUPFAM" id="SSF47729">
    <property type="entry name" value="IHF-like DNA-binding proteins"/>
    <property type="match status" value="1"/>
</dbReference>
<dbReference type="PRINTS" id="PR01727">
    <property type="entry name" value="DNABINDINGHU"/>
</dbReference>
<dbReference type="InterPro" id="IPR000119">
    <property type="entry name" value="Hist_DNA-bd"/>
</dbReference>
<dbReference type="PANTHER" id="PTHR33175:SF3">
    <property type="entry name" value="DNA-BINDING PROTEIN HU-BETA"/>
    <property type="match status" value="1"/>
</dbReference>
<gene>
    <name evidence="2" type="ORF">METZ01_LOCUS7597</name>
</gene>
<dbReference type="Pfam" id="PF00216">
    <property type="entry name" value="Bac_DNA_binding"/>
    <property type="match status" value="1"/>
</dbReference>
<evidence type="ECO:0000256" key="1">
    <source>
        <dbReference type="ARBA" id="ARBA00023125"/>
    </source>
</evidence>
<accession>A0A381NMI5</accession>
<dbReference type="InterPro" id="IPR010992">
    <property type="entry name" value="IHF-like_DNA-bd_dom_sf"/>
</dbReference>
<dbReference type="EMBL" id="UINC01000405">
    <property type="protein sequence ID" value="SUZ54743.1"/>
    <property type="molecule type" value="Genomic_DNA"/>
</dbReference>
<dbReference type="GO" id="GO:0003677">
    <property type="term" value="F:DNA binding"/>
    <property type="evidence" value="ECO:0007669"/>
    <property type="project" value="UniProtKB-KW"/>
</dbReference>
<dbReference type="CDD" id="cd13831">
    <property type="entry name" value="HU"/>
    <property type="match status" value="1"/>
</dbReference>
<dbReference type="SMART" id="SM00411">
    <property type="entry name" value="BHL"/>
    <property type="match status" value="1"/>
</dbReference>
<keyword evidence="1" id="KW-0238">DNA-binding</keyword>
<protein>
    <recommendedName>
        <fullName evidence="3">DNA-binding protein HU</fullName>
    </recommendedName>
</protein>
<sequence length="93" mass="9917">MTMTKSDLINALAADTGLTKADADRFLKSFTDTVEKTLRRGDSLTLIGFGTFSVSNRAARTGRNPQNPSQVIQIPASKGAKFKAGSKLKSALN</sequence>
<dbReference type="GO" id="GO:0030527">
    <property type="term" value="F:structural constituent of chromatin"/>
    <property type="evidence" value="ECO:0007669"/>
    <property type="project" value="InterPro"/>
</dbReference>
<dbReference type="PROSITE" id="PS00045">
    <property type="entry name" value="HISTONE_LIKE"/>
    <property type="match status" value="1"/>
</dbReference>
<dbReference type="AlphaFoldDB" id="A0A381NMI5"/>
<reference evidence="2" key="1">
    <citation type="submission" date="2018-05" db="EMBL/GenBank/DDBJ databases">
        <authorList>
            <person name="Lanie J.A."/>
            <person name="Ng W.-L."/>
            <person name="Kazmierczak K.M."/>
            <person name="Andrzejewski T.M."/>
            <person name="Davidsen T.M."/>
            <person name="Wayne K.J."/>
            <person name="Tettelin H."/>
            <person name="Glass J.I."/>
            <person name="Rusch D."/>
            <person name="Podicherti R."/>
            <person name="Tsui H.-C.T."/>
            <person name="Winkler M.E."/>
        </authorList>
    </citation>
    <scope>NUCLEOTIDE SEQUENCE</scope>
</reference>
<organism evidence="2">
    <name type="scientific">marine metagenome</name>
    <dbReference type="NCBI Taxonomy" id="408172"/>
    <lineage>
        <taxon>unclassified sequences</taxon>
        <taxon>metagenomes</taxon>
        <taxon>ecological metagenomes</taxon>
    </lineage>
</organism>
<proteinExistence type="predicted"/>